<gene>
    <name evidence="2" type="ordered locus">BATR1942_04735</name>
</gene>
<dbReference type="InterPro" id="IPR000182">
    <property type="entry name" value="GNAT_dom"/>
</dbReference>
<evidence type="ECO:0000313" key="2">
    <source>
        <dbReference type="EMBL" id="ADP31901.1"/>
    </source>
</evidence>
<dbReference type="InterPro" id="IPR016181">
    <property type="entry name" value="Acyl_CoA_acyltransferase"/>
</dbReference>
<protein>
    <submittedName>
        <fullName evidence="2">GCN5-related N-acetyltransferase</fullName>
    </submittedName>
</protein>
<dbReference type="EMBL" id="CP002207">
    <property type="protein sequence ID" value="ADP31901.1"/>
    <property type="molecule type" value="Genomic_DNA"/>
</dbReference>
<reference evidence="2 3" key="1">
    <citation type="journal article" date="2011" name="Front. Microbiol.">
        <title>Genomic signatures of strain selection and enhancement in Bacillus atrophaeus var. globigii, a historical biowarfare simulant.</title>
        <authorList>
            <person name="Gibbons H.S."/>
            <person name="Broomall S.M."/>
            <person name="McNew L.A."/>
            <person name="Daligault H."/>
            <person name="Chapman C."/>
            <person name="Bruce D."/>
            <person name="Karavis M."/>
            <person name="Krepps M."/>
            <person name="McGregor P.A."/>
            <person name="Hong C."/>
            <person name="Park K.H."/>
            <person name="Akmal A."/>
            <person name="Feldman A."/>
            <person name="Lin J.S."/>
            <person name="Chang W.E."/>
            <person name="Higgs B.W."/>
            <person name="Demirev P."/>
            <person name="Lindquist J."/>
            <person name="Liem A."/>
            <person name="Fochler E."/>
            <person name="Read T.D."/>
            <person name="Tapia R."/>
            <person name="Johnson S."/>
            <person name="Bishop-Lilly K.A."/>
            <person name="Detter C."/>
            <person name="Han C."/>
            <person name="Sozhamannan S."/>
            <person name="Rosenzweig C.N."/>
            <person name="Skowronski E.W."/>
        </authorList>
    </citation>
    <scope>NUCLEOTIDE SEQUENCE [LARGE SCALE GENOMIC DNA]</scope>
    <source>
        <strain evidence="2 3">1942</strain>
    </source>
</reference>
<keyword evidence="3" id="KW-1185">Reference proteome</keyword>
<proteinExistence type="predicted"/>
<dbReference type="PROSITE" id="PS51186">
    <property type="entry name" value="GNAT"/>
    <property type="match status" value="1"/>
</dbReference>
<dbReference type="RefSeq" id="WP_003327282.1">
    <property type="nucleotide sequence ID" value="NC_014639.1"/>
</dbReference>
<dbReference type="CDD" id="cd04301">
    <property type="entry name" value="NAT_SF"/>
    <property type="match status" value="1"/>
</dbReference>
<dbReference type="SUPFAM" id="SSF55729">
    <property type="entry name" value="Acyl-CoA N-acyltransferases (Nat)"/>
    <property type="match status" value="1"/>
</dbReference>
<name>A0ABM5LVI8_BACA1</name>
<evidence type="ECO:0000259" key="1">
    <source>
        <dbReference type="PROSITE" id="PS51186"/>
    </source>
</evidence>
<dbReference type="Proteomes" id="UP000006867">
    <property type="component" value="Chromosome"/>
</dbReference>
<evidence type="ECO:0000313" key="3">
    <source>
        <dbReference type="Proteomes" id="UP000006867"/>
    </source>
</evidence>
<organism evidence="2 3">
    <name type="scientific">Bacillus atrophaeus (strain 1942)</name>
    <dbReference type="NCBI Taxonomy" id="720555"/>
    <lineage>
        <taxon>Bacteria</taxon>
        <taxon>Bacillati</taxon>
        <taxon>Bacillota</taxon>
        <taxon>Bacilli</taxon>
        <taxon>Bacillales</taxon>
        <taxon>Bacillaceae</taxon>
        <taxon>Bacillus</taxon>
    </lineage>
</organism>
<feature type="domain" description="N-acetyltransferase" evidence="1">
    <location>
        <begin position="19"/>
        <end position="220"/>
    </location>
</feature>
<dbReference type="Pfam" id="PF00583">
    <property type="entry name" value="Acetyltransf_1"/>
    <property type="match status" value="1"/>
</dbReference>
<sequence length="231" mass="26729">MITIQKNIRFYDGRKYEKLVIRQYTHRDVAGLLSLQKECFPSPFPQELLWSKEQLHSHIETFQEGALCALVNDVIIGSMTALIVQFDPGHPDHTWAEITDHGYIRNHNKEGNTLYVVDISVSPSYRKVGIGKWLMQTMYELTVSKQLERLLGGARIPRYHKYSHELTAEQYVEAVLEGEKNDPVLSFLLHCGREPVGVVRNYLEDEESLHYGVLMEWKNPFYQKTGCVSPF</sequence>
<accession>A0ABM5LVI8</accession>
<dbReference type="Gene3D" id="3.40.630.30">
    <property type="match status" value="1"/>
</dbReference>